<keyword evidence="4" id="KW-0418">Kinase</keyword>
<accession>A0A7S3JSA8</accession>
<feature type="compositionally biased region" description="Basic and acidic residues" evidence="6">
    <location>
        <begin position="32"/>
        <end position="58"/>
    </location>
</feature>
<evidence type="ECO:0000256" key="6">
    <source>
        <dbReference type="SAM" id="MobiDB-lite"/>
    </source>
</evidence>
<keyword evidence="2" id="KW-0808">Transferase</keyword>
<keyword evidence="3" id="KW-0547">Nucleotide-binding</keyword>
<evidence type="ECO:0000256" key="3">
    <source>
        <dbReference type="ARBA" id="ARBA00022741"/>
    </source>
</evidence>
<dbReference type="GO" id="GO:0005524">
    <property type="term" value="F:ATP binding"/>
    <property type="evidence" value="ECO:0007669"/>
    <property type="project" value="UniProtKB-KW"/>
</dbReference>
<dbReference type="InterPro" id="IPR000719">
    <property type="entry name" value="Prot_kinase_dom"/>
</dbReference>
<dbReference type="PANTHER" id="PTHR45646:SF11">
    <property type="entry name" value="SERINE_THREONINE-PROTEIN KINASE DOA"/>
    <property type="match status" value="1"/>
</dbReference>
<name>A0A7S3JSA8_9STRA</name>
<dbReference type="GO" id="GO:0004674">
    <property type="term" value="F:protein serine/threonine kinase activity"/>
    <property type="evidence" value="ECO:0007669"/>
    <property type="project" value="UniProtKB-KW"/>
</dbReference>
<dbReference type="PANTHER" id="PTHR45646">
    <property type="entry name" value="SERINE/THREONINE-PROTEIN KINASE DOA-RELATED"/>
    <property type="match status" value="1"/>
</dbReference>
<dbReference type="EMBL" id="HBIJ01005731">
    <property type="protein sequence ID" value="CAE0363287.1"/>
    <property type="molecule type" value="Transcribed_RNA"/>
</dbReference>
<evidence type="ECO:0000256" key="2">
    <source>
        <dbReference type="ARBA" id="ARBA00022679"/>
    </source>
</evidence>
<feature type="domain" description="Protein kinase" evidence="7">
    <location>
        <begin position="124"/>
        <end position="468"/>
    </location>
</feature>
<evidence type="ECO:0000313" key="8">
    <source>
        <dbReference type="EMBL" id="CAE0363287.1"/>
    </source>
</evidence>
<proteinExistence type="predicted"/>
<evidence type="ECO:0000256" key="4">
    <source>
        <dbReference type="ARBA" id="ARBA00022777"/>
    </source>
</evidence>
<feature type="region of interest" description="Disordered" evidence="6">
    <location>
        <begin position="1"/>
        <end position="113"/>
    </location>
</feature>
<dbReference type="SMART" id="SM00220">
    <property type="entry name" value="S_TKc"/>
    <property type="match status" value="1"/>
</dbReference>
<evidence type="ECO:0000256" key="1">
    <source>
        <dbReference type="ARBA" id="ARBA00022527"/>
    </source>
</evidence>
<dbReference type="PROSITE" id="PS00108">
    <property type="entry name" value="PROTEIN_KINASE_ST"/>
    <property type="match status" value="1"/>
</dbReference>
<dbReference type="AlphaFoldDB" id="A0A7S3JSA8"/>
<dbReference type="PROSITE" id="PS50011">
    <property type="entry name" value="PROTEIN_KINASE_DOM"/>
    <property type="match status" value="1"/>
</dbReference>
<evidence type="ECO:0000256" key="5">
    <source>
        <dbReference type="ARBA" id="ARBA00022840"/>
    </source>
</evidence>
<dbReference type="GO" id="GO:0005634">
    <property type="term" value="C:nucleus"/>
    <property type="evidence" value="ECO:0007669"/>
    <property type="project" value="TreeGrafter"/>
</dbReference>
<organism evidence="8">
    <name type="scientific">Aureoumbra lagunensis</name>
    <dbReference type="NCBI Taxonomy" id="44058"/>
    <lineage>
        <taxon>Eukaryota</taxon>
        <taxon>Sar</taxon>
        <taxon>Stramenopiles</taxon>
        <taxon>Ochrophyta</taxon>
        <taxon>Pelagophyceae</taxon>
        <taxon>Pelagomonadales</taxon>
        <taxon>Aureoumbra</taxon>
    </lineage>
</organism>
<dbReference type="Pfam" id="PF00069">
    <property type="entry name" value="Pkinase"/>
    <property type="match status" value="1"/>
</dbReference>
<protein>
    <recommendedName>
        <fullName evidence="7">Protein kinase domain-containing protein</fullName>
    </recommendedName>
</protein>
<dbReference type="InterPro" id="IPR051175">
    <property type="entry name" value="CLK_kinases"/>
</dbReference>
<dbReference type="Gene3D" id="3.30.200.20">
    <property type="entry name" value="Phosphorylase Kinase, domain 1"/>
    <property type="match status" value="1"/>
</dbReference>
<dbReference type="InterPro" id="IPR008271">
    <property type="entry name" value="Ser/Thr_kinase_AS"/>
</dbReference>
<gene>
    <name evidence="8" type="ORF">ALAG00032_LOCUS4028</name>
</gene>
<feature type="compositionally biased region" description="Polar residues" evidence="6">
    <location>
        <begin position="1"/>
        <end position="15"/>
    </location>
</feature>
<feature type="compositionally biased region" description="Basic and acidic residues" evidence="6">
    <location>
        <begin position="66"/>
        <end position="95"/>
    </location>
</feature>
<sequence length="496" mass="57617">MARPVSNRQQNQNWGTRGHQDERDVMTQAPEYLKRSDVQGDEPPRKRSRFDITTREELSSVPPIQRQERFDHREATNSSSRRFESRLESKRRDDNESCIFPPNAHQEDEGHYRGGRGDILGNRYEILGNAGTGTFGRVVECIDRKNNHKVAIKIVRRVHRYTKSAVIEADIVRDVNRRAFNITRGDFKQTNFSSSLTKKDIWFDPRKLIVQLHSTFYAQGHYCLVFEKLGISLYELLKLNNYRPFLPKTAARFSYQILKAIEFLHSMQLCHTDLKLENILLRNSQLLSIHDSRDISSQNILPPFHIPAQDYIVLVDFGGATYDYETKSAIISTRQYRAPEVILNLGWSMPSDLWSAGCIVAELFRGDLLFATHSNTCHIGLIDRLVGPFPFSMLQHSKYFHRYFDQHGRSNWPTALRRQARDHVRKMPTLSDYCHNDRDLFDLLKKLLIIDPLRRFSATKALQSASLFSSFERLFSSSSHSSRYHVALFPLYPAYS</sequence>
<dbReference type="SUPFAM" id="SSF56112">
    <property type="entry name" value="Protein kinase-like (PK-like)"/>
    <property type="match status" value="1"/>
</dbReference>
<keyword evidence="1" id="KW-0723">Serine/threonine-protein kinase</keyword>
<dbReference type="InterPro" id="IPR011009">
    <property type="entry name" value="Kinase-like_dom_sf"/>
</dbReference>
<reference evidence="8" key="1">
    <citation type="submission" date="2021-01" db="EMBL/GenBank/DDBJ databases">
        <authorList>
            <person name="Corre E."/>
            <person name="Pelletier E."/>
            <person name="Niang G."/>
            <person name="Scheremetjew M."/>
            <person name="Finn R."/>
            <person name="Kale V."/>
            <person name="Holt S."/>
            <person name="Cochrane G."/>
            <person name="Meng A."/>
            <person name="Brown T."/>
            <person name="Cohen L."/>
        </authorList>
    </citation>
    <scope>NUCLEOTIDE SEQUENCE</scope>
    <source>
        <strain evidence="8">CCMP1510</strain>
    </source>
</reference>
<evidence type="ECO:0000259" key="7">
    <source>
        <dbReference type="PROSITE" id="PS50011"/>
    </source>
</evidence>
<keyword evidence="5" id="KW-0067">ATP-binding</keyword>
<dbReference type="Gene3D" id="1.10.510.10">
    <property type="entry name" value="Transferase(Phosphotransferase) domain 1"/>
    <property type="match status" value="1"/>
</dbReference>